<accession>A0AAQ3L580</accession>
<keyword evidence="12" id="KW-1185">Reference proteome</keyword>
<evidence type="ECO:0000256" key="9">
    <source>
        <dbReference type="SAM" id="MobiDB-lite"/>
    </source>
</evidence>
<dbReference type="KEGG" id="puo:RZN69_13480"/>
<evidence type="ECO:0000256" key="8">
    <source>
        <dbReference type="HAMAP-Rule" id="MF_00238"/>
    </source>
</evidence>
<keyword evidence="4 8" id="KW-0418">Kinase</keyword>
<organism evidence="11 12">
    <name type="scientific">Rubellicoccus peritrichatus</name>
    <dbReference type="NCBI Taxonomy" id="3080537"/>
    <lineage>
        <taxon>Bacteria</taxon>
        <taxon>Pseudomonadati</taxon>
        <taxon>Verrucomicrobiota</taxon>
        <taxon>Opitutia</taxon>
        <taxon>Puniceicoccales</taxon>
        <taxon>Cerasicoccaceae</taxon>
        <taxon>Rubellicoccus</taxon>
    </lineage>
</organism>
<sequence>MSDFRTKFLTVGIDGGAATGKSSTSRRVAAIYKLLHVDTGSHYRALAAGLIAAGVSPESQEAIESYTQKLALDTVIESGSAHIVVDGVRPADEDLRSDAVNANVSKFAAVPAVREALRDYQRSQRELAHQKAFDGLIVEGRDIGSVIFPDADLLFFLEADEATRAKRRAAEGQQDAVAERDKMDATRKTAPLTCPQNAERIDTGSNSLEEVVALIGSRIDAKRIKV</sequence>
<dbReference type="GO" id="GO:0005737">
    <property type="term" value="C:cytoplasm"/>
    <property type="evidence" value="ECO:0007669"/>
    <property type="project" value="UniProtKB-SubCell"/>
</dbReference>
<evidence type="ECO:0000256" key="2">
    <source>
        <dbReference type="ARBA" id="ARBA00022679"/>
    </source>
</evidence>
<dbReference type="EMBL" id="CP136920">
    <property type="protein sequence ID" value="WOO39629.1"/>
    <property type="molecule type" value="Genomic_DNA"/>
</dbReference>
<dbReference type="HAMAP" id="MF_00238">
    <property type="entry name" value="Cytidyl_kinase_type1"/>
    <property type="match status" value="1"/>
</dbReference>
<dbReference type="CDD" id="cd02020">
    <property type="entry name" value="CMPK"/>
    <property type="match status" value="1"/>
</dbReference>
<feature type="domain" description="Cytidylate kinase" evidence="10">
    <location>
        <begin position="11"/>
        <end position="216"/>
    </location>
</feature>
<keyword evidence="5 8" id="KW-0067">ATP-binding</keyword>
<comment type="similarity">
    <text evidence="1 8">Belongs to the cytidylate kinase family. Type 1 subfamily.</text>
</comment>
<feature type="compositionally biased region" description="Basic and acidic residues" evidence="9">
    <location>
        <begin position="177"/>
        <end position="187"/>
    </location>
</feature>
<dbReference type="AlphaFoldDB" id="A0AAQ3L580"/>
<reference evidence="11 12" key="1">
    <citation type="submission" date="2023-10" db="EMBL/GenBank/DDBJ databases">
        <title>Rubellicoccus peritrichatus gen. nov., sp. nov., isolated from an algae of coral reef tank.</title>
        <authorList>
            <person name="Luo J."/>
        </authorList>
    </citation>
    <scope>NUCLEOTIDE SEQUENCE [LARGE SCALE GENOMIC DNA]</scope>
    <source>
        <strain evidence="11 12">CR14</strain>
    </source>
</reference>
<proteinExistence type="inferred from homology"/>
<dbReference type="InterPro" id="IPR003136">
    <property type="entry name" value="Cytidylate_kin"/>
</dbReference>
<name>A0AAQ3L580_9BACT</name>
<feature type="region of interest" description="Disordered" evidence="9">
    <location>
        <begin position="168"/>
        <end position="201"/>
    </location>
</feature>
<dbReference type="GO" id="GO:0006220">
    <property type="term" value="P:pyrimidine nucleotide metabolic process"/>
    <property type="evidence" value="ECO:0007669"/>
    <property type="project" value="UniProtKB-UniRule"/>
</dbReference>
<evidence type="ECO:0000256" key="4">
    <source>
        <dbReference type="ARBA" id="ARBA00022777"/>
    </source>
</evidence>
<evidence type="ECO:0000256" key="3">
    <source>
        <dbReference type="ARBA" id="ARBA00022741"/>
    </source>
</evidence>
<comment type="catalytic activity">
    <reaction evidence="7 8">
        <text>CMP + ATP = CDP + ADP</text>
        <dbReference type="Rhea" id="RHEA:11600"/>
        <dbReference type="ChEBI" id="CHEBI:30616"/>
        <dbReference type="ChEBI" id="CHEBI:58069"/>
        <dbReference type="ChEBI" id="CHEBI:60377"/>
        <dbReference type="ChEBI" id="CHEBI:456216"/>
        <dbReference type="EC" id="2.7.4.25"/>
    </reaction>
</comment>
<keyword evidence="8" id="KW-0963">Cytoplasm</keyword>
<evidence type="ECO:0000256" key="1">
    <source>
        <dbReference type="ARBA" id="ARBA00009427"/>
    </source>
</evidence>
<evidence type="ECO:0000256" key="5">
    <source>
        <dbReference type="ARBA" id="ARBA00022840"/>
    </source>
</evidence>
<gene>
    <name evidence="8" type="primary">cmk</name>
    <name evidence="11" type="ORF">RZN69_13480</name>
</gene>
<dbReference type="Proteomes" id="UP001304300">
    <property type="component" value="Chromosome"/>
</dbReference>
<evidence type="ECO:0000313" key="12">
    <source>
        <dbReference type="Proteomes" id="UP001304300"/>
    </source>
</evidence>
<comment type="catalytic activity">
    <reaction evidence="6 8">
        <text>dCMP + ATP = dCDP + ADP</text>
        <dbReference type="Rhea" id="RHEA:25094"/>
        <dbReference type="ChEBI" id="CHEBI:30616"/>
        <dbReference type="ChEBI" id="CHEBI:57566"/>
        <dbReference type="ChEBI" id="CHEBI:58593"/>
        <dbReference type="ChEBI" id="CHEBI:456216"/>
        <dbReference type="EC" id="2.7.4.25"/>
    </reaction>
</comment>
<keyword evidence="2 8" id="KW-0808">Transferase</keyword>
<dbReference type="GO" id="GO:0036431">
    <property type="term" value="F:dCMP kinase activity"/>
    <property type="evidence" value="ECO:0007669"/>
    <property type="project" value="InterPro"/>
</dbReference>
<dbReference type="Gene3D" id="3.40.50.300">
    <property type="entry name" value="P-loop containing nucleotide triphosphate hydrolases"/>
    <property type="match status" value="1"/>
</dbReference>
<dbReference type="Pfam" id="PF02224">
    <property type="entry name" value="Cytidylate_kin"/>
    <property type="match status" value="1"/>
</dbReference>
<evidence type="ECO:0000256" key="7">
    <source>
        <dbReference type="ARBA" id="ARBA00048478"/>
    </source>
</evidence>
<evidence type="ECO:0000313" key="11">
    <source>
        <dbReference type="EMBL" id="WOO39629.1"/>
    </source>
</evidence>
<keyword evidence="3 8" id="KW-0547">Nucleotide-binding</keyword>
<dbReference type="RefSeq" id="WP_317831597.1">
    <property type="nucleotide sequence ID" value="NZ_CP136920.1"/>
</dbReference>
<evidence type="ECO:0000256" key="6">
    <source>
        <dbReference type="ARBA" id="ARBA00047615"/>
    </source>
</evidence>
<dbReference type="InterPro" id="IPR027417">
    <property type="entry name" value="P-loop_NTPase"/>
</dbReference>
<feature type="binding site" evidence="8">
    <location>
        <begin position="15"/>
        <end position="23"/>
    </location>
    <ligand>
        <name>ATP</name>
        <dbReference type="ChEBI" id="CHEBI:30616"/>
    </ligand>
</feature>
<dbReference type="InterPro" id="IPR011994">
    <property type="entry name" value="Cytidylate_kinase_dom"/>
</dbReference>
<comment type="subcellular location">
    <subcellularLocation>
        <location evidence="8">Cytoplasm</location>
    </subcellularLocation>
</comment>
<dbReference type="EC" id="2.7.4.25" evidence="8"/>
<protein>
    <recommendedName>
        <fullName evidence="8">Cytidylate kinase</fullName>
        <shortName evidence="8">CK</shortName>
        <ecNumber evidence="8">2.7.4.25</ecNumber>
    </recommendedName>
    <alternativeName>
        <fullName evidence="8">Cytidine monophosphate kinase</fullName>
        <shortName evidence="8">CMP kinase</shortName>
    </alternativeName>
</protein>
<evidence type="ECO:0000259" key="10">
    <source>
        <dbReference type="Pfam" id="PF02224"/>
    </source>
</evidence>
<dbReference type="SUPFAM" id="SSF52540">
    <property type="entry name" value="P-loop containing nucleoside triphosphate hydrolases"/>
    <property type="match status" value="1"/>
</dbReference>
<dbReference type="GO" id="GO:0005524">
    <property type="term" value="F:ATP binding"/>
    <property type="evidence" value="ECO:0007669"/>
    <property type="project" value="UniProtKB-UniRule"/>
</dbReference>